<dbReference type="AlphaFoldDB" id="A0A1D8P2Q1"/>
<evidence type="ECO:0000313" key="2">
    <source>
        <dbReference type="EMBL" id="AOW15597.1"/>
    </source>
</evidence>
<name>A0A1D8P2Q1_9BURK</name>
<accession>A0A1D8P2Q1</accession>
<dbReference type="KEGG" id="hyl:LPB072_12345"/>
<feature type="signal peptide" evidence="1">
    <location>
        <begin position="1"/>
        <end position="38"/>
    </location>
</feature>
<protein>
    <recommendedName>
        <fullName evidence="4">DUF3179 domain-containing protein</fullName>
    </recommendedName>
</protein>
<gene>
    <name evidence="2" type="ORF">LPB072_12345</name>
</gene>
<evidence type="ECO:0000256" key="1">
    <source>
        <dbReference type="SAM" id="SignalP"/>
    </source>
</evidence>
<evidence type="ECO:0008006" key="4">
    <source>
        <dbReference type="Google" id="ProtNLM"/>
    </source>
</evidence>
<dbReference type="Pfam" id="PF11376">
    <property type="entry name" value="DUF3179"/>
    <property type="match status" value="1"/>
</dbReference>
<dbReference type="STRING" id="1763535.LPB072_12345"/>
<dbReference type="InterPro" id="IPR021516">
    <property type="entry name" value="DUF3179"/>
</dbReference>
<evidence type="ECO:0000313" key="3">
    <source>
        <dbReference type="Proteomes" id="UP000185680"/>
    </source>
</evidence>
<feature type="chain" id="PRO_5009110697" description="DUF3179 domain-containing protein" evidence="1">
    <location>
        <begin position="39"/>
        <end position="467"/>
    </location>
</feature>
<reference evidence="2 3" key="1">
    <citation type="submission" date="2016-10" db="EMBL/GenBank/DDBJ databases">
        <title>Hydorgenophaga sp. LPB0072 isolated from gastropod.</title>
        <authorList>
            <person name="Kim E."/>
            <person name="Yi H."/>
        </authorList>
    </citation>
    <scope>NUCLEOTIDE SEQUENCE [LARGE SCALE GENOMIC DNA]</scope>
    <source>
        <strain evidence="2 3">LPB0072</strain>
    </source>
</reference>
<dbReference type="OrthoDB" id="9806357at2"/>
<proteinExistence type="predicted"/>
<organism evidence="2 3">
    <name type="scientific">Hydrogenophaga crassostreae</name>
    <dbReference type="NCBI Taxonomy" id="1763535"/>
    <lineage>
        <taxon>Bacteria</taxon>
        <taxon>Pseudomonadati</taxon>
        <taxon>Pseudomonadota</taxon>
        <taxon>Betaproteobacteria</taxon>
        <taxon>Burkholderiales</taxon>
        <taxon>Comamonadaceae</taxon>
        <taxon>Hydrogenophaga</taxon>
    </lineage>
</organism>
<keyword evidence="1" id="KW-0732">Signal</keyword>
<dbReference type="EMBL" id="CP017476">
    <property type="protein sequence ID" value="AOW15597.1"/>
    <property type="molecule type" value="Genomic_DNA"/>
</dbReference>
<dbReference type="Proteomes" id="UP000185680">
    <property type="component" value="Chromosome"/>
</dbReference>
<sequence length="467" mass="50590">MSATYLKHLFPRCRGRRPAMGSVLVVLALLAAASPSTAQPVELKDKAGQAFAMAPVAPSGALKASTTRAVKQAVEALYQRRFPSAAVKAIGASGDTRMGWYLYDLLRFASRSDMPTLVTAFEKLMGANFQNASLSAMGDSLLAWNLPAPPGYTQMKQDLFLLIEPRWAPFFADTASTIDWRWVGWGGVFIDDRPDATRGQGCPGGCIPALDQPKTTPASEGGWYPDNATVFGVVINGEARAYPKNIMEVHEMVNDTLGGRQIALPYCTLCRAAQAYFTDRTPGFKPLLRTSGLLSRSNKFMYDLSTWSAVDTSTGEALSGPLRKAQITLPQTTVVTSTWGAWRKAHPQSTIVAQDGGIGRTYPLDPLRGRDNNGPIFPVGDVDPRLPVHEVVLGVTSPKGKPLAFPRAAAQMALKAGEPVTMDGIVVRNSGDGLRAFVAEKEAVSHEAFWFAWSQFKPGTLLWERAR</sequence>